<keyword evidence="1" id="KW-1133">Transmembrane helix</keyword>
<dbReference type="RefSeq" id="WP_283713065.1">
    <property type="nucleotide sequence ID" value="NZ_JASJEW010000002.1"/>
</dbReference>
<evidence type="ECO:0000313" key="2">
    <source>
        <dbReference type="EMBL" id="MDJ1129945.1"/>
    </source>
</evidence>
<organism evidence="2 3">
    <name type="scientific">Kribbibacterium absianum</name>
    <dbReference type="NCBI Taxonomy" id="3044210"/>
    <lineage>
        <taxon>Bacteria</taxon>
        <taxon>Bacillati</taxon>
        <taxon>Actinomycetota</taxon>
        <taxon>Coriobacteriia</taxon>
        <taxon>Coriobacteriales</taxon>
        <taxon>Kribbibacteriaceae</taxon>
        <taxon>Kribbibacterium</taxon>
    </lineage>
</organism>
<dbReference type="Proteomes" id="UP001431693">
    <property type="component" value="Unassembled WGS sequence"/>
</dbReference>
<accession>A0ABT6ZLL9</accession>
<keyword evidence="1" id="KW-0812">Transmembrane</keyword>
<sequence>MHCVSISLWGLVATWVVFGVSGGAVETSWSQMGLLLGLVVLWLSTMFAYGHRLQDDVEGLV</sequence>
<name>A0ABT6ZLL9_9ACTN</name>
<reference evidence="2" key="1">
    <citation type="submission" date="2023-05" db="EMBL/GenBank/DDBJ databases">
        <title>[olsenella] sp. nov., isolated from a pig farm feces dump.</title>
        <authorList>
            <person name="Chang Y.-H."/>
        </authorList>
    </citation>
    <scope>NUCLEOTIDE SEQUENCE</scope>
    <source>
        <strain evidence="2">YH-ols2217</strain>
    </source>
</reference>
<feature type="transmembrane region" description="Helical" evidence="1">
    <location>
        <begin position="29"/>
        <end position="49"/>
    </location>
</feature>
<evidence type="ECO:0000256" key="1">
    <source>
        <dbReference type="SAM" id="Phobius"/>
    </source>
</evidence>
<evidence type="ECO:0000313" key="3">
    <source>
        <dbReference type="Proteomes" id="UP001431693"/>
    </source>
</evidence>
<dbReference type="EMBL" id="JASJEX010000003">
    <property type="protein sequence ID" value="MDJ1129945.1"/>
    <property type="molecule type" value="Genomic_DNA"/>
</dbReference>
<keyword evidence="1" id="KW-0472">Membrane</keyword>
<keyword evidence="3" id="KW-1185">Reference proteome</keyword>
<gene>
    <name evidence="2" type="ORF">QJ043_07625</name>
</gene>
<protein>
    <submittedName>
        <fullName evidence="2">Uncharacterized protein</fullName>
    </submittedName>
</protein>
<proteinExistence type="predicted"/>
<comment type="caution">
    <text evidence="2">The sequence shown here is derived from an EMBL/GenBank/DDBJ whole genome shotgun (WGS) entry which is preliminary data.</text>
</comment>